<evidence type="ECO:0000256" key="1">
    <source>
        <dbReference type="ARBA" id="ARBA00004651"/>
    </source>
</evidence>
<feature type="transmembrane region" description="Helical" evidence="7">
    <location>
        <begin position="110"/>
        <end position="133"/>
    </location>
</feature>
<name>A0A347ZWM5_9CHLR</name>
<evidence type="ECO:0000256" key="5">
    <source>
        <dbReference type="ARBA" id="ARBA00022989"/>
    </source>
</evidence>
<evidence type="ECO:0000256" key="4">
    <source>
        <dbReference type="ARBA" id="ARBA00022692"/>
    </source>
</evidence>
<feature type="transmembrane region" description="Helical" evidence="7">
    <location>
        <begin position="179"/>
        <end position="201"/>
    </location>
</feature>
<evidence type="ECO:0000313" key="9">
    <source>
        <dbReference type="Proteomes" id="UP000256388"/>
    </source>
</evidence>
<feature type="transmembrane region" description="Helical" evidence="7">
    <location>
        <begin position="320"/>
        <end position="341"/>
    </location>
</feature>
<dbReference type="NCBIfam" id="TIGR00792">
    <property type="entry name" value="gph"/>
    <property type="match status" value="1"/>
</dbReference>
<feature type="transmembrane region" description="Helical" evidence="7">
    <location>
        <begin position="294"/>
        <end position="314"/>
    </location>
</feature>
<sequence length="449" mass="50268">MHKKLSRKTKIVYGFGDLGFSLTTTIIGAYFLFFLTDVVGIQPAVAGIAILAGRTWDYLNDPLIGHLSDRTRSRWGRRRPFLLFGAIPFALAFMLMWYRPAYESQAALAVYYSLAYVLFDAAATFVYMPYYALTPELTDDYDERTSLTSYRMFFSIFGSLLAFTVPMMIVGTFSPESAARVLIMAVIFGTASALPLWLVFLNTREQEAFISQEKPKLIASLKAALKNRPFVFGAVIYLLTWVCMDILQTTLLFFIKYVLGMEGQSEILMALIFVTAIAALPFWEYVSRKMNKRLAYAFGIGFWAVVQIILITVGPSVSAGLVYFLCVMAGIGVGAAHVLPWSIIPDAIEWDEYQTGERHEGIFYSLITLMQKIASSIAIPLVGVLLEVTHYQANSTIQPDSAVFGIRMLVGPIPAIFLTIGIIFALKYPLDRTQFTALVDELQIRREKA</sequence>
<dbReference type="RefSeq" id="WP_116226114.1">
    <property type="nucleotide sequence ID" value="NZ_AP018437.1"/>
</dbReference>
<comment type="subcellular location">
    <subcellularLocation>
        <location evidence="1">Cell membrane</location>
        <topology evidence="1">Multi-pass membrane protein</topology>
    </subcellularLocation>
</comment>
<reference evidence="8 9" key="1">
    <citation type="submission" date="2018-08" db="EMBL/GenBank/DDBJ databases">
        <title>Genomic Encyclopedia of Type Strains, Phase IV (KMG-IV): sequencing the most valuable type-strain genomes for metagenomic binning, comparative biology and taxonomic classification.</title>
        <authorList>
            <person name="Goeker M."/>
        </authorList>
    </citation>
    <scope>NUCLEOTIDE SEQUENCE [LARGE SCALE GENOMIC DNA]</scope>
    <source>
        <strain evidence="8 9">DSM 23923</strain>
    </source>
</reference>
<feature type="transmembrane region" description="Helical" evidence="7">
    <location>
        <begin position="80"/>
        <end position="98"/>
    </location>
</feature>
<accession>A0A347ZWM5</accession>
<comment type="caution">
    <text evidence="8">The sequence shown here is derived from an EMBL/GenBank/DDBJ whole genome shotgun (WGS) entry which is preliminary data.</text>
</comment>
<evidence type="ECO:0000256" key="3">
    <source>
        <dbReference type="ARBA" id="ARBA00022475"/>
    </source>
</evidence>
<feature type="transmembrane region" description="Helical" evidence="7">
    <location>
        <begin position="267"/>
        <end position="287"/>
    </location>
</feature>
<dbReference type="Pfam" id="PF13347">
    <property type="entry name" value="MFS_2"/>
    <property type="match status" value="1"/>
</dbReference>
<feature type="transmembrane region" description="Helical" evidence="7">
    <location>
        <begin position="230"/>
        <end position="255"/>
    </location>
</feature>
<evidence type="ECO:0000256" key="6">
    <source>
        <dbReference type="ARBA" id="ARBA00023136"/>
    </source>
</evidence>
<dbReference type="PROSITE" id="PS00872">
    <property type="entry name" value="NA_GALACTOSIDE_SYMP"/>
    <property type="match status" value="1"/>
</dbReference>
<feature type="transmembrane region" description="Helical" evidence="7">
    <location>
        <begin position="406"/>
        <end position="426"/>
    </location>
</feature>
<keyword evidence="2" id="KW-0813">Transport</keyword>
<dbReference type="AlphaFoldDB" id="A0A347ZWM5"/>
<dbReference type="GO" id="GO:0006814">
    <property type="term" value="P:sodium ion transport"/>
    <property type="evidence" value="ECO:0007669"/>
    <property type="project" value="InterPro"/>
</dbReference>
<gene>
    <name evidence="8" type="ORF">DFR64_2849</name>
</gene>
<protein>
    <submittedName>
        <fullName evidence="8">GPH family glycoside/pentoside/hexuronide:cation symporter</fullName>
    </submittedName>
</protein>
<dbReference type="InterPro" id="IPR001927">
    <property type="entry name" value="Na/Gal_symport"/>
</dbReference>
<organism evidence="8 9">
    <name type="scientific">Pelolinea submarina</name>
    <dbReference type="NCBI Taxonomy" id="913107"/>
    <lineage>
        <taxon>Bacteria</taxon>
        <taxon>Bacillati</taxon>
        <taxon>Chloroflexota</taxon>
        <taxon>Anaerolineae</taxon>
        <taxon>Anaerolineales</taxon>
        <taxon>Anaerolineaceae</taxon>
        <taxon>Pelolinea</taxon>
    </lineage>
</organism>
<dbReference type="CDD" id="cd17332">
    <property type="entry name" value="MFS_MelB_like"/>
    <property type="match status" value="1"/>
</dbReference>
<keyword evidence="6 7" id="KW-0472">Membrane</keyword>
<feature type="transmembrane region" description="Helical" evidence="7">
    <location>
        <begin position="153"/>
        <end position="173"/>
    </location>
</feature>
<dbReference type="SUPFAM" id="SSF103473">
    <property type="entry name" value="MFS general substrate transporter"/>
    <property type="match status" value="1"/>
</dbReference>
<evidence type="ECO:0000256" key="7">
    <source>
        <dbReference type="SAM" id="Phobius"/>
    </source>
</evidence>
<feature type="transmembrane region" description="Helical" evidence="7">
    <location>
        <begin position="39"/>
        <end position="59"/>
    </location>
</feature>
<dbReference type="GO" id="GO:0008643">
    <property type="term" value="P:carbohydrate transport"/>
    <property type="evidence" value="ECO:0007669"/>
    <property type="project" value="InterPro"/>
</dbReference>
<dbReference type="GO" id="GO:0005886">
    <property type="term" value="C:plasma membrane"/>
    <property type="evidence" value="ECO:0007669"/>
    <property type="project" value="UniProtKB-SubCell"/>
</dbReference>
<feature type="transmembrane region" description="Helical" evidence="7">
    <location>
        <begin position="12"/>
        <end position="33"/>
    </location>
</feature>
<keyword evidence="5 7" id="KW-1133">Transmembrane helix</keyword>
<dbReference type="Proteomes" id="UP000256388">
    <property type="component" value="Unassembled WGS sequence"/>
</dbReference>
<dbReference type="PANTHER" id="PTHR11328">
    <property type="entry name" value="MAJOR FACILITATOR SUPERFAMILY DOMAIN-CONTAINING PROTEIN"/>
    <property type="match status" value="1"/>
</dbReference>
<dbReference type="Gene3D" id="1.20.1250.20">
    <property type="entry name" value="MFS general substrate transporter like domains"/>
    <property type="match status" value="2"/>
</dbReference>
<evidence type="ECO:0000256" key="2">
    <source>
        <dbReference type="ARBA" id="ARBA00022448"/>
    </source>
</evidence>
<keyword evidence="3" id="KW-1003">Cell membrane</keyword>
<proteinExistence type="predicted"/>
<dbReference type="OrthoDB" id="9764596at2"/>
<feature type="transmembrane region" description="Helical" evidence="7">
    <location>
        <begin position="362"/>
        <end position="386"/>
    </location>
</feature>
<dbReference type="EMBL" id="QUMS01000005">
    <property type="protein sequence ID" value="REG05448.1"/>
    <property type="molecule type" value="Genomic_DNA"/>
</dbReference>
<dbReference type="PANTHER" id="PTHR11328:SF24">
    <property type="entry name" value="MAJOR FACILITATOR SUPERFAMILY (MFS) PROFILE DOMAIN-CONTAINING PROTEIN"/>
    <property type="match status" value="1"/>
</dbReference>
<evidence type="ECO:0000313" key="8">
    <source>
        <dbReference type="EMBL" id="REG05448.1"/>
    </source>
</evidence>
<dbReference type="InterPro" id="IPR039672">
    <property type="entry name" value="MFS_2"/>
</dbReference>
<keyword evidence="9" id="KW-1185">Reference proteome</keyword>
<dbReference type="InterPro" id="IPR018043">
    <property type="entry name" value="Na/Gal_symport_CS"/>
</dbReference>
<dbReference type="GO" id="GO:0015293">
    <property type="term" value="F:symporter activity"/>
    <property type="evidence" value="ECO:0007669"/>
    <property type="project" value="InterPro"/>
</dbReference>
<keyword evidence="4 7" id="KW-0812">Transmembrane</keyword>
<dbReference type="InterPro" id="IPR036259">
    <property type="entry name" value="MFS_trans_sf"/>
</dbReference>